<evidence type="ECO:0000313" key="3">
    <source>
        <dbReference type="EMBL" id="EON76077.1"/>
    </source>
</evidence>
<dbReference type="EMBL" id="AQHR01000088">
    <property type="protein sequence ID" value="EON76077.1"/>
    <property type="molecule type" value="Genomic_DNA"/>
</dbReference>
<dbReference type="OrthoDB" id="1522602at2"/>
<dbReference type="PATRIC" id="fig|1288963.3.peg.3198"/>
<feature type="domain" description="Type 9 secretion system plug protein N-terminal" evidence="2">
    <location>
        <begin position="33"/>
        <end position="158"/>
    </location>
</feature>
<dbReference type="Pfam" id="PF17116">
    <property type="entry name" value="T9SS_plug_1st"/>
    <property type="match status" value="1"/>
</dbReference>
<dbReference type="AlphaFoldDB" id="R7ZPR0"/>
<name>R7ZPR0_9BACT</name>
<proteinExistence type="predicted"/>
<accession>R7ZPR0</accession>
<gene>
    <name evidence="3" type="ORF">ADIS_3205</name>
</gene>
<dbReference type="RefSeq" id="WP_010855338.1">
    <property type="nucleotide sequence ID" value="NZ_AQHR01000088.1"/>
</dbReference>
<feature type="chain" id="PRO_5004461830" description="Type 9 secretion system plug protein N-terminal domain-containing protein" evidence="1">
    <location>
        <begin position="21"/>
        <end position="422"/>
    </location>
</feature>
<comment type="caution">
    <text evidence="3">The sequence shown here is derived from an EMBL/GenBank/DDBJ whole genome shotgun (WGS) entry which is preliminary data.</text>
</comment>
<protein>
    <recommendedName>
        <fullName evidence="2">Type 9 secretion system plug protein N-terminal domain-containing protein</fullName>
    </recommendedName>
</protein>
<feature type="signal peptide" evidence="1">
    <location>
        <begin position="1"/>
        <end position="20"/>
    </location>
</feature>
<keyword evidence="1" id="KW-0732">Signal</keyword>
<dbReference type="STRING" id="1232681.ADIS_3205"/>
<dbReference type="Proteomes" id="UP000013909">
    <property type="component" value="Unassembled WGS sequence"/>
</dbReference>
<evidence type="ECO:0000313" key="4">
    <source>
        <dbReference type="Proteomes" id="UP000013909"/>
    </source>
</evidence>
<evidence type="ECO:0000259" key="2">
    <source>
        <dbReference type="Pfam" id="PF17116"/>
    </source>
</evidence>
<keyword evidence="4" id="KW-1185">Reference proteome</keyword>
<reference evidence="3 4" key="1">
    <citation type="submission" date="2013-02" db="EMBL/GenBank/DDBJ databases">
        <title>A novel strain isolated from Lonar lake, Maharashtra, India.</title>
        <authorList>
            <person name="Singh A."/>
        </authorList>
    </citation>
    <scope>NUCLEOTIDE SEQUENCE [LARGE SCALE GENOMIC DNA]</scope>
    <source>
        <strain evidence="3 4">AK24</strain>
    </source>
</reference>
<dbReference type="InterPro" id="IPR031345">
    <property type="entry name" value="T9SS_Plug_N"/>
</dbReference>
<sequence length="422" mass="49623">MPIRINLLSLLFLVSSSVFAQKALEDKIHDENIQTVRLFPASMDISTQTNPPVISLNSSIPLLLTFDDIAYEADQYSAKLIHCNVDWTPSRLREADYLTQYNEFNVNDYEYGINTRIPYIHYTFAVPRVTKTGNYILKVYRGRNEANTVITKRFMVFQNQINLGASIVPPSNAAERQRSHQIDVIVNYSNRELLDPINNTRIVIRQNQRWDQAIYNLKPTFIREDLRQIEYRLFDGSNSFQAGNEFRFIDLRYVRTRGRNVASVRMEEDVVFAEAGVDEVRRNQAYLEYLDLNGQYVVMNVERQNHHLESEYILTTFNLQSPELPQAPYVLGALTEWGTSADAKMTYNKEKKLYQTTLFLKQGWYDYQYGLKTERGWDMEPFEGTHFQTENEYEVFFYYRDMGSRYDELIGYTVLNPNKRRL</sequence>
<organism evidence="3 4">
    <name type="scientific">Lunatimonas lonarensis</name>
    <dbReference type="NCBI Taxonomy" id="1232681"/>
    <lineage>
        <taxon>Bacteria</taxon>
        <taxon>Pseudomonadati</taxon>
        <taxon>Bacteroidota</taxon>
        <taxon>Cytophagia</taxon>
        <taxon>Cytophagales</taxon>
        <taxon>Cyclobacteriaceae</taxon>
    </lineage>
</organism>
<evidence type="ECO:0000256" key="1">
    <source>
        <dbReference type="SAM" id="SignalP"/>
    </source>
</evidence>